<sequence>QISETVFQLLVMFWMDLSTDGVLESKAIVHFSGVLGIHPYELAYRTAYDYAPYLSALLWVGRLLILEYALPLRAYTTLDVPWPARAAYADQGKRLCAGIRPTYLQRGSLSPMGYLIERLQHGRAIAKREGPRTNLSWSLDG</sequence>
<protein>
    <submittedName>
        <fullName evidence="1">Uncharacterized protein</fullName>
    </submittedName>
</protein>
<evidence type="ECO:0000313" key="1">
    <source>
        <dbReference type="EMBL" id="KAF1927813.1"/>
    </source>
</evidence>
<proteinExistence type="predicted"/>
<dbReference type="GeneID" id="54346843"/>
<dbReference type="Proteomes" id="UP000800082">
    <property type="component" value="Unassembled WGS sequence"/>
</dbReference>
<dbReference type="RefSeq" id="XP_033448065.1">
    <property type="nucleotide sequence ID" value="XM_033589196.1"/>
</dbReference>
<accession>A0A6A5RK21</accession>
<feature type="non-terminal residue" evidence="1">
    <location>
        <position position="1"/>
    </location>
</feature>
<gene>
    <name evidence="1" type="ORF">M421DRAFT_31003</name>
</gene>
<dbReference type="AlphaFoldDB" id="A0A6A5RK21"/>
<dbReference type="EMBL" id="ML978971">
    <property type="protein sequence ID" value="KAF1927813.1"/>
    <property type="molecule type" value="Genomic_DNA"/>
</dbReference>
<dbReference type="OrthoDB" id="3760882at2759"/>
<feature type="non-terminal residue" evidence="1">
    <location>
        <position position="141"/>
    </location>
</feature>
<name>A0A6A5RK21_9PLEO</name>
<reference evidence="1" key="1">
    <citation type="journal article" date="2020" name="Stud. Mycol.">
        <title>101 Dothideomycetes genomes: a test case for predicting lifestyles and emergence of pathogens.</title>
        <authorList>
            <person name="Haridas S."/>
            <person name="Albert R."/>
            <person name="Binder M."/>
            <person name="Bloem J."/>
            <person name="Labutti K."/>
            <person name="Salamov A."/>
            <person name="Andreopoulos B."/>
            <person name="Baker S."/>
            <person name="Barry K."/>
            <person name="Bills G."/>
            <person name="Bluhm B."/>
            <person name="Cannon C."/>
            <person name="Castanera R."/>
            <person name="Culley D."/>
            <person name="Daum C."/>
            <person name="Ezra D."/>
            <person name="Gonzalez J."/>
            <person name="Henrissat B."/>
            <person name="Kuo A."/>
            <person name="Liang C."/>
            <person name="Lipzen A."/>
            <person name="Lutzoni F."/>
            <person name="Magnuson J."/>
            <person name="Mondo S."/>
            <person name="Nolan M."/>
            <person name="Ohm R."/>
            <person name="Pangilinan J."/>
            <person name="Park H.-J."/>
            <person name="Ramirez L."/>
            <person name="Alfaro M."/>
            <person name="Sun H."/>
            <person name="Tritt A."/>
            <person name="Yoshinaga Y."/>
            <person name="Zwiers L.-H."/>
            <person name="Turgeon B."/>
            <person name="Goodwin S."/>
            <person name="Spatafora J."/>
            <person name="Crous P."/>
            <person name="Grigoriev I."/>
        </authorList>
    </citation>
    <scope>NUCLEOTIDE SEQUENCE</scope>
    <source>
        <strain evidence="1">CBS 183.55</strain>
    </source>
</reference>
<evidence type="ECO:0000313" key="2">
    <source>
        <dbReference type="Proteomes" id="UP000800082"/>
    </source>
</evidence>
<keyword evidence="2" id="KW-1185">Reference proteome</keyword>
<organism evidence="1 2">
    <name type="scientific">Didymella exigua CBS 183.55</name>
    <dbReference type="NCBI Taxonomy" id="1150837"/>
    <lineage>
        <taxon>Eukaryota</taxon>
        <taxon>Fungi</taxon>
        <taxon>Dikarya</taxon>
        <taxon>Ascomycota</taxon>
        <taxon>Pezizomycotina</taxon>
        <taxon>Dothideomycetes</taxon>
        <taxon>Pleosporomycetidae</taxon>
        <taxon>Pleosporales</taxon>
        <taxon>Pleosporineae</taxon>
        <taxon>Didymellaceae</taxon>
        <taxon>Didymella</taxon>
    </lineage>
</organism>